<gene>
    <name evidence="9" type="primary">perR</name>
    <name evidence="9" type="ORF">DESAM_22483</name>
</gene>
<keyword evidence="7" id="KW-0479">Metal-binding</keyword>
<dbReference type="Gene3D" id="1.10.10.10">
    <property type="entry name" value="Winged helix-like DNA-binding domain superfamily/Winged helix DNA-binding domain"/>
    <property type="match status" value="1"/>
</dbReference>
<evidence type="ECO:0000313" key="9">
    <source>
        <dbReference type="EMBL" id="CCO24750.1"/>
    </source>
</evidence>
<organism evidence="9 10">
    <name type="scientific">Maridesulfovibrio hydrothermalis AM13 = DSM 14728</name>
    <dbReference type="NCBI Taxonomy" id="1121451"/>
    <lineage>
        <taxon>Bacteria</taxon>
        <taxon>Pseudomonadati</taxon>
        <taxon>Thermodesulfobacteriota</taxon>
        <taxon>Desulfovibrionia</taxon>
        <taxon>Desulfovibrionales</taxon>
        <taxon>Desulfovibrionaceae</taxon>
        <taxon>Maridesulfovibrio</taxon>
    </lineage>
</organism>
<dbReference type="CDD" id="cd07153">
    <property type="entry name" value="Fur_like"/>
    <property type="match status" value="1"/>
</dbReference>
<sequence length="143" mass="16249">MDTKKRLEHIIELLRQQGKRLTPQRVAIIKVIVEDETHPSADHVYTQIKNDFPTTSLATVYKTIKLLKDSGELLELEFGDDGSRYDGRKPHSHPHLICTGCGTIIDTEPENFENIIAQMTLNSGFKIQGHRFDIYGLCPSCQK</sequence>
<dbReference type="EMBL" id="FO203522">
    <property type="protein sequence ID" value="CCO24750.1"/>
    <property type="molecule type" value="Genomic_DNA"/>
</dbReference>
<name>L0REX3_9BACT</name>
<evidence type="ECO:0000313" key="10">
    <source>
        <dbReference type="Proteomes" id="UP000010808"/>
    </source>
</evidence>
<keyword evidence="5" id="KW-0238">DNA-binding</keyword>
<feature type="binding site" evidence="8">
    <location>
        <position position="113"/>
    </location>
    <ligand>
        <name>Fe cation</name>
        <dbReference type="ChEBI" id="CHEBI:24875"/>
    </ligand>
</feature>
<dbReference type="Gene3D" id="3.30.1490.190">
    <property type="match status" value="1"/>
</dbReference>
<feature type="binding site" evidence="7">
    <location>
        <position position="101"/>
    </location>
    <ligand>
        <name>Zn(2+)</name>
        <dbReference type="ChEBI" id="CHEBI:29105"/>
    </ligand>
</feature>
<dbReference type="Proteomes" id="UP000010808">
    <property type="component" value="Chromosome"/>
</dbReference>
<dbReference type="InterPro" id="IPR036388">
    <property type="entry name" value="WH-like_DNA-bd_sf"/>
</dbReference>
<dbReference type="GO" id="GO:0008270">
    <property type="term" value="F:zinc ion binding"/>
    <property type="evidence" value="ECO:0007669"/>
    <property type="project" value="TreeGrafter"/>
</dbReference>
<proteinExistence type="inferred from homology"/>
<dbReference type="eggNOG" id="COG0735">
    <property type="taxonomic scope" value="Bacteria"/>
</dbReference>
<dbReference type="PATRIC" id="fig|1121451.3.peg.2697"/>
<keyword evidence="4" id="KW-0805">Transcription regulation</keyword>
<dbReference type="HOGENOM" id="CLU_096072_4_2_7"/>
<dbReference type="InterPro" id="IPR036390">
    <property type="entry name" value="WH_DNA-bd_sf"/>
</dbReference>
<feature type="binding site" evidence="7">
    <location>
        <position position="138"/>
    </location>
    <ligand>
        <name>Zn(2+)</name>
        <dbReference type="ChEBI" id="CHEBI:29105"/>
    </ligand>
</feature>
<dbReference type="SUPFAM" id="SSF46785">
    <property type="entry name" value="Winged helix' DNA-binding domain"/>
    <property type="match status" value="1"/>
</dbReference>
<dbReference type="GO" id="GO:0003700">
    <property type="term" value="F:DNA-binding transcription factor activity"/>
    <property type="evidence" value="ECO:0007669"/>
    <property type="project" value="InterPro"/>
</dbReference>
<evidence type="ECO:0000256" key="3">
    <source>
        <dbReference type="ARBA" id="ARBA00022833"/>
    </source>
</evidence>
<dbReference type="PANTHER" id="PTHR33202:SF7">
    <property type="entry name" value="FERRIC UPTAKE REGULATION PROTEIN"/>
    <property type="match status" value="1"/>
</dbReference>
<keyword evidence="2" id="KW-0678">Repressor</keyword>
<keyword evidence="10" id="KW-1185">Reference proteome</keyword>
<comment type="cofactor">
    <cofactor evidence="8">
        <name>Mn(2+)</name>
        <dbReference type="ChEBI" id="CHEBI:29035"/>
    </cofactor>
    <cofactor evidence="8">
        <name>Fe(2+)</name>
        <dbReference type="ChEBI" id="CHEBI:29033"/>
    </cofactor>
    <text evidence="8">Binds 1 Mn(2+) or Fe(2+) ion per subunit.</text>
</comment>
<dbReference type="KEGG" id="dhy:DESAM_22483"/>
<protein>
    <submittedName>
        <fullName evidence="9">Peroxide-responsive repressor perR</fullName>
    </submittedName>
</protein>
<keyword evidence="8" id="KW-0408">Iron</keyword>
<dbReference type="Pfam" id="PF01475">
    <property type="entry name" value="FUR"/>
    <property type="match status" value="1"/>
</dbReference>
<accession>L0REX3</accession>
<dbReference type="GO" id="GO:0000976">
    <property type="term" value="F:transcription cis-regulatory region binding"/>
    <property type="evidence" value="ECO:0007669"/>
    <property type="project" value="TreeGrafter"/>
</dbReference>
<reference evidence="9 10" key="1">
    <citation type="submission" date="2012-10" db="EMBL/GenBank/DDBJ databases">
        <authorList>
            <person name="Genoscope - CEA"/>
        </authorList>
    </citation>
    <scope>NUCLEOTIDE SEQUENCE [LARGE SCALE GENOMIC DNA]</scope>
    <source>
        <strain evidence="10">AM13 / DSM 14728</strain>
    </source>
</reference>
<dbReference type="GO" id="GO:1900376">
    <property type="term" value="P:regulation of secondary metabolite biosynthetic process"/>
    <property type="evidence" value="ECO:0007669"/>
    <property type="project" value="TreeGrafter"/>
</dbReference>
<dbReference type="AlphaFoldDB" id="L0REX3"/>
<keyword evidence="3 7" id="KW-0862">Zinc</keyword>
<dbReference type="InterPro" id="IPR002481">
    <property type="entry name" value="FUR"/>
</dbReference>
<dbReference type="STRING" id="1121451.DESAM_22483"/>
<comment type="similarity">
    <text evidence="1">Belongs to the Fur family.</text>
</comment>
<feature type="binding site" evidence="7">
    <location>
        <position position="141"/>
    </location>
    <ligand>
        <name>Zn(2+)</name>
        <dbReference type="ChEBI" id="CHEBI:29105"/>
    </ligand>
</feature>
<feature type="binding site" evidence="8">
    <location>
        <position position="130"/>
    </location>
    <ligand>
        <name>Fe cation</name>
        <dbReference type="ChEBI" id="CHEBI:24875"/>
    </ligand>
</feature>
<feature type="binding site" evidence="7">
    <location>
        <position position="98"/>
    </location>
    <ligand>
        <name>Zn(2+)</name>
        <dbReference type="ChEBI" id="CHEBI:29105"/>
    </ligand>
</feature>
<comment type="cofactor">
    <cofactor evidence="7">
        <name>Zn(2+)</name>
        <dbReference type="ChEBI" id="CHEBI:29105"/>
    </cofactor>
    <text evidence="7">Binds 1 zinc ion per subunit.</text>
</comment>
<evidence type="ECO:0000256" key="5">
    <source>
        <dbReference type="ARBA" id="ARBA00023125"/>
    </source>
</evidence>
<dbReference type="GO" id="GO:0045892">
    <property type="term" value="P:negative regulation of DNA-templated transcription"/>
    <property type="evidence" value="ECO:0007669"/>
    <property type="project" value="TreeGrafter"/>
</dbReference>
<dbReference type="OrthoDB" id="8659436at2"/>
<evidence type="ECO:0000256" key="2">
    <source>
        <dbReference type="ARBA" id="ARBA00022491"/>
    </source>
</evidence>
<evidence type="ECO:0000256" key="1">
    <source>
        <dbReference type="ARBA" id="ARBA00007957"/>
    </source>
</evidence>
<evidence type="ECO:0000256" key="8">
    <source>
        <dbReference type="PIRSR" id="PIRSR602481-2"/>
    </source>
</evidence>
<evidence type="ECO:0000256" key="7">
    <source>
        <dbReference type="PIRSR" id="PIRSR602481-1"/>
    </source>
</evidence>
<dbReference type="PANTHER" id="PTHR33202">
    <property type="entry name" value="ZINC UPTAKE REGULATION PROTEIN"/>
    <property type="match status" value="1"/>
</dbReference>
<dbReference type="InterPro" id="IPR043135">
    <property type="entry name" value="Fur_C"/>
</dbReference>
<evidence type="ECO:0000256" key="6">
    <source>
        <dbReference type="ARBA" id="ARBA00023163"/>
    </source>
</evidence>
<keyword evidence="6" id="KW-0804">Transcription</keyword>
<dbReference type="RefSeq" id="WP_015337350.1">
    <property type="nucleotide sequence ID" value="NC_020055.1"/>
</dbReference>
<evidence type="ECO:0000256" key="4">
    <source>
        <dbReference type="ARBA" id="ARBA00023015"/>
    </source>
</evidence>